<name>A0A0M6Y8G8_9HYPH</name>
<evidence type="ECO:0000256" key="3">
    <source>
        <dbReference type="ARBA" id="ARBA00023125"/>
    </source>
</evidence>
<dbReference type="PANTHER" id="PTHR30146">
    <property type="entry name" value="LACI-RELATED TRANSCRIPTIONAL REPRESSOR"/>
    <property type="match status" value="1"/>
</dbReference>
<dbReference type="OrthoDB" id="7811243at2"/>
<proteinExistence type="predicted"/>
<dbReference type="Pfam" id="PF00356">
    <property type="entry name" value="LacI"/>
    <property type="match status" value="1"/>
</dbReference>
<dbReference type="STRING" id="187304.B0E33_14735"/>
<dbReference type="SUPFAM" id="SSF53822">
    <property type="entry name" value="Periplasmic binding protein-like I"/>
    <property type="match status" value="1"/>
</dbReference>
<dbReference type="InterPro" id="IPR010982">
    <property type="entry name" value="Lambda_DNA-bd_dom_sf"/>
</dbReference>
<dbReference type="PANTHER" id="PTHR30146:SF148">
    <property type="entry name" value="HTH-TYPE TRANSCRIPTIONAL REPRESSOR PURR-RELATED"/>
    <property type="match status" value="1"/>
</dbReference>
<evidence type="ECO:0000313" key="6">
    <source>
        <dbReference type="EMBL" id="CTQ45978.1"/>
    </source>
</evidence>
<dbReference type="RefSeq" id="WP_055659641.1">
    <property type="nucleotide sequence ID" value="NZ_CP087156.1"/>
</dbReference>
<dbReference type="InterPro" id="IPR000843">
    <property type="entry name" value="HTH_LacI"/>
</dbReference>
<dbReference type="Gene3D" id="3.40.50.2300">
    <property type="match status" value="2"/>
</dbReference>
<dbReference type="PROSITE" id="PS00356">
    <property type="entry name" value="HTH_LACI_1"/>
    <property type="match status" value="1"/>
</dbReference>
<dbReference type="InterPro" id="IPR046335">
    <property type="entry name" value="LacI/GalR-like_sensor"/>
</dbReference>
<evidence type="ECO:0000256" key="1">
    <source>
        <dbReference type="ARBA" id="ARBA00022491"/>
    </source>
</evidence>
<dbReference type="EMBL" id="CXST01000003">
    <property type="protein sequence ID" value="CTQ45978.1"/>
    <property type="molecule type" value="Genomic_DNA"/>
</dbReference>
<dbReference type="PROSITE" id="PS50932">
    <property type="entry name" value="HTH_LACI_2"/>
    <property type="match status" value="1"/>
</dbReference>
<protein>
    <submittedName>
        <fullName evidence="6">Glucose-resistance amylase regulator</fullName>
    </submittedName>
</protein>
<dbReference type="GO" id="GO:0003700">
    <property type="term" value="F:DNA-binding transcription factor activity"/>
    <property type="evidence" value="ECO:0007669"/>
    <property type="project" value="TreeGrafter"/>
</dbReference>
<gene>
    <name evidence="6" type="primary">ccpA_6</name>
    <name evidence="6" type="ORF">LAL4801_04433</name>
</gene>
<dbReference type="SMART" id="SM00354">
    <property type="entry name" value="HTH_LACI"/>
    <property type="match status" value="1"/>
</dbReference>
<keyword evidence="1" id="KW-0678">Repressor</keyword>
<evidence type="ECO:0000256" key="4">
    <source>
        <dbReference type="ARBA" id="ARBA00023163"/>
    </source>
</evidence>
<organism evidence="6 7">
    <name type="scientific">Roseibium aggregatum</name>
    <dbReference type="NCBI Taxonomy" id="187304"/>
    <lineage>
        <taxon>Bacteria</taxon>
        <taxon>Pseudomonadati</taxon>
        <taxon>Pseudomonadota</taxon>
        <taxon>Alphaproteobacteria</taxon>
        <taxon>Hyphomicrobiales</taxon>
        <taxon>Stappiaceae</taxon>
        <taxon>Roseibium</taxon>
    </lineage>
</organism>
<keyword evidence="2" id="KW-0805">Transcription regulation</keyword>
<dbReference type="Proteomes" id="UP000048926">
    <property type="component" value="Unassembled WGS sequence"/>
</dbReference>
<dbReference type="GO" id="GO:0000976">
    <property type="term" value="F:transcription cis-regulatory region binding"/>
    <property type="evidence" value="ECO:0007669"/>
    <property type="project" value="TreeGrafter"/>
</dbReference>
<dbReference type="CDD" id="cd06289">
    <property type="entry name" value="PBP1_MalI-like"/>
    <property type="match status" value="1"/>
</dbReference>
<accession>A0A0M6Y8G8</accession>
<keyword evidence="4" id="KW-0804">Transcription</keyword>
<evidence type="ECO:0000313" key="7">
    <source>
        <dbReference type="Proteomes" id="UP000048926"/>
    </source>
</evidence>
<evidence type="ECO:0000259" key="5">
    <source>
        <dbReference type="PROSITE" id="PS50932"/>
    </source>
</evidence>
<sequence>MKKRPTILDVARQAGVSKSTVSLVLQNSSLVKQSTREEVARAIDELGYVYNRSAAGLRGAASGLIGLIINDLRNPFFTEFAASAQMTFASKGYSTVIANTDEDPEIQAQVIDSMIEHGVSAFVISPTYGGDESPFERIERAGIPTMQVLRQLDERTDLFPFASHDYAFGGEAATRHLIDTGCQKIAFAGGLADRPITLERMSGYRSVMQANGLAPTIFHGRPSRQFGREIALKILQEHEGLEAAICFSDLVALGMLSGFAELGIKVGQDFRIIGFDDIEECSLAFPRLSSVRCDTALFGRNAAEAMLAWIVDGVRPPDTKHYPVELIKRQSTLGLNA</sequence>
<dbReference type="Gene3D" id="1.10.260.40">
    <property type="entry name" value="lambda repressor-like DNA-binding domains"/>
    <property type="match status" value="1"/>
</dbReference>
<keyword evidence="3" id="KW-0238">DNA-binding</keyword>
<dbReference type="SUPFAM" id="SSF47413">
    <property type="entry name" value="lambda repressor-like DNA-binding domains"/>
    <property type="match status" value="1"/>
</dbReference>
<dbReference type="CDD" id="cd01392">
    <property type="entry name" value="HTH_LacI"/>
    <property type="match status" value="1"/>
</dbReference>
<feature type="domain" description="HTH lacI-type" evidence="5">
    <location>
        <begin position="5"/>
        <end position="59"/>
    </location>
</feature>
<dbReference type="InterPro" id="IPR028082">
    <property type="entry name" value="Peripla_BP_I"/>
</dbReference>
<keyword evidence="7" id="KW-1185">Reference proteome</keyword>
<dbReference type="AlphaFoldDB" id="A0A0M6Y8G8"/>
<dbReference type="Pfam" id="PF13377">
    <property type="entry name" value="Peripla_BP_3"/>
    <property type="match status" value="1"/>
</dbReference>
<evidence type="ECO:0000256" key="2">
    <source>
        <dbReference type="ARBA" id="ARBA00023015"/>
    </source>
</evidence>
<reference evidence="7" key="1">
    <citation type="submission" date="2015-07" db="EMBL/GenBank/DDBJ databases">
        <authorList>
            <person name="Rodrigo-Torres Lidia"/>
            <person name="Arahal R.David."/>
        </authorList>
    </citation>
    <scope>NUCLEOTIDE SEQUENCE [LARGE SCALE GENOMIC DNA]</scope>
    <source>
        <strain evidence="7">CECT 4801</strain>
    </source>
</reference>